<accession>A0A1Y6JZ53</accession>
<dbReference type="PANTHER" id="PTHR11537:SF254">
    <property type="entry name" value="POTASSIUM VOLTAGE-GATED CHANNEL PROTEIN SHAB"/>
    <property type="match status" value="1"/>
</dbReference>
<dbReference type="InterPro" id="IPR013099">
    <property type="entry name" value="K_chnl_dom"/>
</dbReference>
<reference evidence="12" key="1">
    <citation type="submission" date="2017-05" db="EMBL/GenBank/DDBJ databases">
        <authorList>
            <person name="Papadimitriou K."/>
        </authorList>
    </citation>
    <scope>NUCLEOTIDE SEQUENCE [LARGE SCALE GENOMIC DNA]</scope>
    <source>
        <strain evidence="12">ACA-DC 3411</strain>
    </source>
</reference>
<evidence type="ECO:0000256" key="2">
    <source>
        <dbReference type="ARBA" id="ARBA00022448"/>
    </source>
</evidence>
<dbReference type="InterPro" id="IPR027359">
    <property type="entry name" value="Volt_channel_dom_sf"/>
</dbReference>
<dbReference type="Proteomes" id="UP000195412">
    <property type="component" value="Chromosome I"/>
</dbReference>
<evidence type="ECO:0000256" key="3">
    <source>
        <dbReference type="ARBA" id="ARBA00022692"/>
    </source>
</evidence>
<keyword evidence="5" id="KW-0406">Ion transport</keyword>
<evidence type="ECO:0000256" key="1">
    <source>
        <dbReference type="ARBA" id="ARBA00004141"/>
    </source>
</evidence>
<name>A0A1Y6JZ53_9LACO</name>
<dbReference type="Gene3D" id="1.20.120.350">
    <property type="entry name" value="Voltage-gated potassium channels. Chain C"/>
    <property type="match status" value="1"/>
</dbReference>
<evidence type="ECO:0000256" key="7">
    <source>
        <dbReference type="ARBA" id="ARBA00023303"/>
    </source>
</evidence>
<keyword evidence="7 11" id="KW-0407">Ion channel</keyword>
<evidence type="ECO:0000256" key="8">
    <source>
        <dbReference type="SAM" id="Coils"/>
    </source>
</evidence>
<evidence type="ECO:0000259" key="10">
    <source>
        <dbReference type="Pfam" id="PF07885"/>
    </source>
</evidence>
<sequence>MTTQQRDRWLVGYHLGVTALTLLSVLNVGLLLGQWGPVGMERQVSNGLLVIFAIDYFVRLARAQNRKIFLIQAAFDLLGIIPMHPVFACFRLGRLVRLIRAHHLFWRLGLDGAWTKAYHRFIYSTGFIYLFSISVAIIVLSAFLFSLVERQSLANSLWWAVTTATTVGYGDQTPHTAIGKIIASVLMFGGIGFIGLLTSTITDFFTTQAQPTTPAQPEDLTALLHKIDTLTAKVDQLQDQVRQLDRHR</sequence>
<keyword evidence="8" id="KW-0175">Coiled coil</keyword>
<dbReference type="KEGG" id="lzy:LZ3411_2159"/>
<keyword evidence="2" id="KW-0813">Transport</keyword>
<dbReference type="AlphaFoldDB" id="A0A1Y6JZ53"/>
<protein>
    <submittedName>
        <fullName evidence="11">Potassium voltage-gated channel subfamily KQT / possible potassium channel, VIC family</fullName>
    </submittedName>
</protein>
<keyword evidence="3 9" id="KW-0812">Transmembrane</keyword>
<comment type="subcellular location">
    <subcellularLocation>
        <location evidence="1">Membrane</location>
        <topology evidence="1">Multi-pass membrane protein</topology>
    </subcellularLocation>
</comment>
<dbReference type="InterPro" id="IPR028325">
    <property type="entry name" value="VG_K_chnl"/>
</dbReference>
<feature type="transmembrane region" description="Helical" evidence="9">
    <location>
        <begin position="12"/>
        <end position="32"/>
    </location>
</feature>
<dbReference type="PRINTS" id="PR00169">
    <property type="entry name" value="KCHANNEL"/>
</dbReference>
<dbReference type="Gene3D" id="1.10.287.70">
    <property type="match status" value="1"/>
</dbReference>
<dbReference type="PANTHER" id="PTHR11537">
    <property type="entry name" value="VOLTAGE-GATED POTASSIUM CHANNEL"/>
    <property type="match status" value="1"/>
</dbReference>
<evidence type="ECO:0000313" key="12">
    <source>
        <dbReference type="Proteomes" id="UP000195412"/>
    </source>
</evidence>
<dbReference type="Pfam" id="PF07885">
    <property type="entry name" value="Ion_trans_2"/>
    <property type="match status" value="1"/>
</dbReference>
<gene>
    <name evidence="11" type="ORF">LZ3411_2159</name>
</gene>
<dbReference type="GO" id="GO:0008076">
    <property type="term" value="C:voltage-gated potassium channel complex"/>
    <property type="evidence" value="ECO:0007669"/>
    <property type="project" value="InterPro"/>
</dbReference>
<evidence type="ECO:0000256" key="6">
    <source>
        <dbReference type="ARBA" id="ARBA00023136"/>
    </source>
</evidence>
<keyword evidence="6 9" id="KW-0472">Membrane</keyword>
<feature type="transmembrane region" description="Helical" evidence="9">
    <location>
        <begin position="68"/>
        <end position="90"/>
    </location>
</feature>
<dbReference type="RefSeq" id="WP_087742530.1">
    <property type="nucleotide sequence ID" value="NZ_LT854705.1"/>
</dbReference>
<evidence type="ECO:0000256" key="5">
    <source>
        <dbReference type="ARBA" id="ARBA00023065"/>
    </source>
</evidence>
<dbReference type="GO" id="GO:0001508">
    <property type="term" value="P:action potential"/>
    <property type="evidence" value="ECO:0007669"/>
    <property type="project" value="TreeGrafter"/>
</dbReference>
<dbReference type="EMBL" id="LT854705">
    <property type="protein sequence ID" value="SMS15209.1"/>
    <property type="molecule type" value="Genomic_DNA"/>
</dbReference>
<feature type="transmembrane region" description="Helical" evidence="9">
    <location>
        <begin position="177"/>
        <end position="197"/>
    </location>
</feature>
<dbReference type="GO" id="GO:0005249">
    <property type="term" value="F:voltage-gated potassium channel activity"/>
    <property type="evidence" value="ECO:0007669"/>
    <property type="project" value="InterPro"/>
</dbReference>
<dbReference type="SUPFAM" id="SSF81324">
    <property type="entry name" value="Voltage-gated potassium channels"/>
    <property type="match status" value="1"/>
</dbReference>
<organism evidence="11 12">
    <name type="scientific">Levilactobacillus zymae</name>
    <dbReference type="NCBI Taxonomy" id="267363"/>
    <lineage>
        <taxon>Bacteria</taxon>
        <taxon>Bacillati</taxon>
        <taxon>Bacillota</taxon>
        <taxon>Bacilli</taxon>
        <taxon>Lactobacillales</taxon>
        <taxon>Lactobacillaceae</taxon>
        <taxon>Levilactobacillus</taxon>
    </lineage>
</organism>
<feature type="coiled-coil region" evidence="8">
    <location>
        <begin position="220"/>
        <end position="247"/>
    </location>
</feature>
<evidence type="ECO:0000313" key="11">
    <source>
        <dbReference type="EMBL" id="SMS15209.1"/>
    </source>
</evidence>
<feature type="transmembrane region" description="Helical" evidence="9">
    <location>
        <begin position="44"/>
        <end position="62"/>
    </location>
</feature>
<keyword evidence="4 9" id="KW-1133">Transmembrane helix</keyword>
<evidence type="ECO:0000256" key="4">
    <source>
        <dbReference type="ARBA" id="ARBA00022989"/>
    </source>
</evidence>
<proteinExistence type="predicted"/>
<feature type="domain" description="Potassium channel" evidence="10">
    <location>
        <begin position="134"/>
        <end position="206"/>
    </location>
</feature>
<feature type="transmembrane region" description="Helical" evidence="9">
    <location>
        <begin position="126"/>
        <end position="148"/>
    </location>
</feature>
<evidence type="ECO:0000256" key="9">
    <source>
        <dbReference type="SAM" id="Phobius"/>
    </source>
</evidence>